<proteinExistence type="predicted"/>
<dbReference type="InterPro" id="IPR011990">
    <property type="entry name" value="TPR-like_helical_dom_sf"/>
</dbReference>
<dbReference type="PANTHER" id="PTHR43214">
    <property type="entry name" value="TWO-COMPONENT RESPONSE REGULATOR"/>
    <property type="match status" value="1"/>
</dbReference>
<comment type="caution">
    <text evidence="5">The sequence shown here is derived from an EMBL/GenBank/DDBJ whole genome shotgun (WGS) entry which is preliminary data.</text>
</comment>
<dbReference type="Proteomes" id="UP000246077">
    <property type="component" value="Unassembled WGS sequence"/>
</dbReference>
<dbReference type="EMBL" id="QGLF01000003">
    <property type="protein sequence ID" value="PWR21041.1"/>
    <property type="molecule type" value="Genomic_DNA"/>
</dbReference>
<dbReference type="Pfam" id="PF00196">
    <property type="entry name" value="GerE"/>
    <property type="match status" value="1"/>
</dbReference>
<dbReference type="SMART" id="SM00421">
    <property type="entry name" value="HTH_LUXR"/>
    <property type="match status" value="1"/>
</dbReference>
<dbReference type="Pfam" id="PF25873">
    <property type="entry name" value="WHD_MalT"/>
    <property type="match status" value="1"/>
</dbReference>
<gene>
    <name evidence="5" type="ORF">DKG75_13725</name>
</gene>
<evidence type="ECO:0000256" key="1">
    <source>
        <dbReference type="ARBA" id="ARBA00023015"/>
    </source>
</evidence>
<evidence type="ECO:0000313" key="5">
    <source>
        <dbReference type="EMBL" id="PWR21041.1"/>
    </source>
</evidence>
<dbReference type="InterPro" id="IPR039420">
    <property type="entry name" value="WalR-like"/>
</dbReference>
<dbReference type="Pfam" id="PF17874">
    <property type="entry name" value="TPR_MalT"/>
    <property type="match status" value="1"/>
</dbReference>
<dbReference type="SUPFAM" id="SSF48452">
    <property type="entry name" value="TPR-like"/>
    <property type="match status" value="1"/>
</dbReference>
<dbReference type="InterPro" id="IPR000792">
    <property type="entry name" value="Tscrpt_reg_LuxR_C"/>
</dbReference>
<keyword evidence="3" id="KW-0804">Transcription</keyword>
<evidence type="ECO:0000259" key="4">
    <source>
        <dbReference type="PROSITE" id="PS50043"/>
    </source>
</evidence>
<name>A0A317E328_9PROT</name>
<feature type="domain" description="HTH luxR-type" evidence="4">
    <location>
        <begin position="801"/>
        <end position="866"/>
    </location>
</feature>
<dbReference type="SUPFAM" id="SSF46894">
    <property type="entry name" value="C-terminal effector domain of the bipartite response regulators"/>
    <property type="match status" value="1"/>
</dbReference>
<evidence type="ECO:0000256" key="3">
    <source>
        <dbReference type="ARBA" id="ARBA00023163"/>
    </source>
</evidence>
<protein>
    <recommendedName>
        <fullName evidence="4">HTH luxR-type domain-containing protein</fullName>
    </recommendedName>
</protein>
<keyword evidence="2" id="KW-0238">DNA-binding</keyword>
<dbReference type="InterPro" id="IPR059106">
    <property type="entry name" value="WHD_MalT"/>
</dbReference>
<dbReference type="InterPro" id="IPR041617">
    <property type="entry name" value="TPR_MalT"/>
</dbReference>
<evidence type="ECO:0000256" key="2">
    <source>
        <dbReference type="ARBA" id="ARBA00023125"/>
    </source>
</evidence>
<dbReference type="PANTHER" id="PTHR43214:SF41">
    <property type="entry name" value="NITRATE_NITRITE RESPONSE REGULATOR PROTEIN NARP"/>
    <property type="match status" value="1"/>
</dbReference>
<dbReference type="InterPro" id="IPR027417">
    <property type="entry name" value="P-loop_NTPase"/>
</dbReference>
<dbReference type="PROSITE" id="PS50043">
    <property type="entry name" value="HTH_LUXR_2"/>
    <property type="match status" value="1"/>
</dbReference>
<dbReference type="PROSITE" id="PS00622">
    <property type="entry name" value="HTH_LUXR_1"/>
    <property type="match status" value="1"/>
</dbReference>
<reference evidence="6" key="1">
    <citation type="submission" date="2018-05" db="EMBL/GenBank/DDBJ databases">
        <title>Zavarzinia sp. HR-AS.</title>
        <authorList>
            <person name="Lee Y."/>
            <person name="Jeon C.O."/>
        </authorList>
    </citation>
    <scope>NUCLEOTIDE SEQUENCE [LARGE SCALE GENOMIC DNA]</scope>
    <source>
        <strain evidence="6">DSM 1231</strain>
    </source>
</reference>
<organism evidence="5 6">
    <name type="scientific">Zavarzinia compransoris</name>
    <dbReference type="NCBI Taxonomy" id="1264899"/>
    <lineage>
        <taxon>Bacteria</taxon>
        <taxon>Pseudomonadati</taxon>
        <taxon>Pseudomonadota</taxon>
        <taxon>Alphaproteobacteria</taxon>
        <taxon>Rhodospirillales</taxon>
        <taxon>Zavarziniaceae</taxon>
        <taxon>Zavarzinia</taxon>
    </lineage>
</organism>
<accession>A0A317E328</accession>
<keyword evidence="6" id="KW-1185">Reference proteome</keyword>
<dbReference type="Gene3D" id="1.10.10.10">
    <property type="entry name" value="Winged helix-like DNA-binding domain superfamily/Winged helix DNA-binding domain"/>
    <property type="match status" value="1"/>
</dbReference>
<dbReference type="GO" id="GO:0006355">
    <property type="term" value="P:regulation of DNA-templated transcription"/>
    <property type="evidence" value="ECO:0007669"/>
    <property type="project" value="InterPro"/>
</dbReference>
<dbReference type="InterPro" id="IPR016032">
    <property type="entry name" value="Sig_transdc_resp-reg_C-effctor"/>
</dbReference>
<dbReference type="AlphaFoldDB" id="A0A317E328"/>
<dbReference type="PRINTS" id="PR00038">
    <property type="entry name" value="HTHLUXR"/>
</dbReference>
<sequence length="869" mass="94918">MRTAKARPTPLRQWTVRRDNLLARLASEAAEMQTIVIEAPPGYGKSTMMRQWLELRAEQGWRTAWLSLDTLDDEPARFASLLIGIFPGLCREPVLIGAGELLEIEAVIDRLLTHDFSDRPAVLFIDDFHVIADAAIHRAIGRLAAAAPEGFQLVLSSRIALPVALAKARLAGHVIVLRETDLALDAEETRHLLHNICGRDVDAAQAERLRRRAGGWAAMLQMAGLALGASASPARFVEEFSGTDVEVSRYLCEVTLDLQRPEVRRLLLASSPLDLFSPDLCAALTGLDNARALLAEIEDRHLLLIPLDRQRRWFKYHALFREFLESRLEVDYPGEKRRLLAAAASWFHQAGEVELAVEHALRAGDHERAAAFASDRVTDIALSRGEHATVQRWISNLPGEIIDRYPSLKIGLAWALTFRQRHAEAGRLLDSVETDINAALNLDKITEAQAAETLATCDMIRAIAATASDRHMVSGKLFRAFDRKWGNSGLIEKGSVIIASAYSALVLGRPREARRLSEQAGEIVGLSKSPYAFGWNCIVQARLALFEGRLNDVTALSCAQLDAGEAAVRPHGFVGSLLSICLAEAHYEANRLEEARQAINDAGESALGHVTVELGESATRVLARLALAAGRNDEAVAVLRRSIGLAQQAGLPRLADLLGGELATCLIRLGRLDLAFQVDQEMGLSLPTTEEFAPSMDMRQLTQARLALARGDAARAMRLVGTLLNRVRSTGWVRLEISALCLAAAAQGQQGDPAESRRLATQARLTAAQAGLRRSVIDEDYLLVPTAAALPEPDFALPEGAAPGLHGLSHREGHVLSLISQGLTNRDIATALVLSEETVKWHMRNITKKLNARNRTHAVQIARQSGLLH</sequence>
<dbReference type="Gene3D" id="1.25.40.10">
    <property type="entry name" value="Tetratricopeptide repeat domain"/>
    <property type="match status" value="1"/>
</dbReference>
<evidence type="ECO:0000313" key="6">
    <source>
        <dbReference type="Proteomes" id="UP000246077"/>
    </source>
</evidence>
<dbReference type="CDD" id="cd06170">
    <property type="entry name" value="LuxR_C_like"/>
    <property type="match status" value="1"/>
</dbReference>
<dbReference type="GO" id="GO:0003677">
    <property type="term" value="F:DNA binding"/>
    <property type="evidence" value="ECO:0007669"/>
    <property type="project" value="UniProtKB-KW"/>
</dbReference>
<dbReference type="InterPro" id="IPR036388">
    <property type="entry name" value="WH-like_DNA-bd_sf"/>
</dbReference>
<keyword evidence="1" id="KW-0805">Transcription regulation</keyword>
<dbReference type="SUPFAM" id="SSF52540">
    <property type="entry name" value="P-loop containing nucleoside triphosphate hydrolases"/>
    <property type="match status" value="1"/>
</dbReference>